<accession>A0ACB9ETV6</accession>
<evidence type="ECO:0000313" key="2">
    <source>
        <dbReference type="Proteomes" id="UP001056120"/>
    </source>
</evidence>
<keyword evidence="2" id="KW-1185">Reference proteome</keyword>
<reference evidence="2" key="1">
    <citation type="journal article" date="2022" name="Mol. Ecol. Resour.">
        <title>The genomes of chicory, endive, great burdock and yacon provide insights into Asteraceae palaeo-polyploidization history and plant inulin production.</title>
        <authorList>
            <person name="Fan W."/>
            <person name="Wang S."/>
            <person name="Wang H."/>
            <person name="Wang A."/>
            <person name="Jiang F."/>
            <person name="Liu H."/>
            <person name="Zhao H."/>
            <person name="Xu D."/>
            <person name="Zhang Y."/>
        </authorList>
    </citation>
    <scope>NUCLEOTIDE SEQUENCE [LARGE SCALE GENOMIC DNA]</scope>
    <source>
        <strain evidence="2">cv. Yunnan</strain>
    </source>
</reference>
<gene>
    <name evidence="1" type="ORF">L1987_52933</name>
</gene>
<name>A0ACB9ETV6_9ASTR</name>
<dbReference type="Proteomes" id="UP001056120">
    <property type="component" value="Linkage Group LG17"/>
</dbReference>
<dbReference type="EMBL" id="CM042034">
    <property type="protein sequence ID" value="KAI3762503.1"/>
    <property type="molecule type" value="Genomic_DNA"/>
</dbReference>
<sequence length="219" mass="24189">MPLFNNGVTKKPDVLTILPTLTVALIKESIVLQFMVVKWSTEEQHQLEEGLSKWGNRIYKSDGMQRLAHYFSAGLEARMAGSGTLLEQVLTTVAMVGLVVHFVCGQLGLAAIVIVASPSIPTNCRNAKCCQSGKKVLGCSSMSNTNTIMYFNFFSKDERCSRLKICPILQKIGNAYVDDETANAGMFENFRSHTIISDENLKNNSVRVDLQFLVIGLSF</sequence>
<protein>
    <submittedName>
        <fullName evidence="1">Uncharacterized protein</fullName>
    </submittedName>
</protein>
<comment type="caution">
    <text evidence="1">The sequence shown here is derived from an EMBL/GenBank/DDBJ whole genome shotgun (WGS) entry which is preliminary data.</text>
</comment>
<organism evidence="1 2">
    <name type="scientific">Smallanthus sonchifolius</name>
    <dbReference type="NCBI Taxonomy" id="185202"/>
    <lineage>
        <taxon>Eukaryota</taxon>
        <taxon>Viridiplantae</taxon>
        <taxon>Streptophyta</taxon>
        <taxon>Embryophyta</taxon>
        <taxon>Tracheophyta</taxon>
        <taxon>Spermatophyta</taxon>
        <taxon>Magnoliopsida</taxon>
        <taxon>eudicotyledons</taxon>
        <taxon>Gunneridae</taxon>
        <taxon>Pentapetalae</taxon>
        <taxon>asterids</taxon>
        <taxon>campanulids</taxon>
        <taxon>Asterales</taxon>
        <taxon>Asteraceae</taxon>
        <taxon>Asteroideae</taxon>
        <taxon>Heliantheae alliance</taxon>
        <taxon>Millerieae</taxon>
        <taxon>Smallanthus</taxon>
    </lineage>
</organism>
<evidence type="ECO:0000313" key="1">
    <source>
        <dbReference type="EMBL" id="KAI3762503.1"/>
    </source>
</evidence>
<proteinExistence type="predicted"/>
<reference evidence="1 2" key="2">
    <citation type="journal article" date="2022" name="Mol. Ecol. Resour.">
        <title>The genomes of chicory, endive, great burdock and yacon provide insights into Asteraceae paleo-polyploidization history and plant inulin production.</title>
        <authorList>
            <person name="Fan W."/>
            <person name="Wang S."/>
            <person name="Wang H."/>
            <person name="Wang A."/>
            <person name="Jiang F."/>
            <person name="Liu H."/>
            <person name="Zhao H."/>
            <person name="Xu D."/>
            <person name="Zhang Y."/>
        </authorList>
    </citation>
    <scope>NUCLEOTIDE SEQUENCE [LARGE SCALE GENOMIC DNA]</scope>
    <source>
        <strain evidence="2">cv. Yunnan</strain>
        <tissue evidence="1">Leaves</tissue>
    </source>
</reference>